<dbReference type="Gene3D" id="3.30.200.20">
    <property type="entry name" value="Phosphorylase Kinase, domain 1"/>
    <property type="match status" value="1"/>
</dbReference>
<dbReference type="InterPro" id="IPR011009">
    <property type="entry name" value="Kinase-like_dom_sf"/>
</dbReference>
<evidence type="ECO:0000313" key="3">
    <source>
        <dbReference type="Proteomes" id="UP001589667"/>
    </source>
</evidence>
<dbReference type="Proteomes" id="UP001589667">
    <property type="component" value="Unassembled WGS sequence"/>
</dbReference>
<keyword evidence="3" id="KW-1185">Reference proteome</keyword>
<comment type="caution">
    <text evidence="2">The sequence shown here is derived from an EMBL/GenBank/DDBJ whole genome shotgun (WGS) entry which is preliminary data.</text>
</comment>
<reference evidence="2 3" key="1">
    <citation type="submission" date="2024-09" db="EMBL/GenBank/DDBJ databases">
        <authorList>
            <person name="Sun Q."/>
            <person name="Mori K."/>
        </authorList>
    </citation>
    <scope>NUCLEOTIDE SEQUENCE [LARGE SCALE GENOMIC DNA]</scope>
    <source>
        <strain evidence="2 3">JCM 14321</strain>
    </source>
</reference>
<keyword evidence="2" id="KW-0808">Transferase</keyword>
<dbReference type="Gene3D" id="3.90.1200.10">
    <property type="match status" value="1"/>
</dbReference>
<accession>A0ABV5SKH7</accession>
<evidence type="ECO:0000313" key="2">
    <source>
        <dbReference type="EMBL" id="MFB9640843.1"/>
    </source>
</evidence>
<dbReference type="InterPro" id="IPR002575">
    <property type="entry name" value="Aminoglycoside_PTrfase"/>
</dbReference>
<dbReference type="RefSeq" id="WP_157423737.1">
    <property type="nucleotide sequence ID" value="NZ_BAAANI010000008.1"/>
</dbReference>
<dbReference type="EMBL" id="JBHMBL010000001">
    <property type="protein sequence ID" value="MFB9640843.1"/>
    <property type="molecule type" value="Genomic_DNA"/>
</dbReference>
<gene>
    <name evidence="2" type="ORF">ACFFQV_00950</name>
</gene>
<proteinExistence type="predicted"/>
<organism evidence="2 3">
    <name type="scientific">Agromyces lapidis</name>
    <dbReference type="NCBI Taxonomy" id="279574"/>
    <lineage>
        <taxon>Bacteria</taxon>
        <taxon>Bacillati</taxon>
        <taxon>Actinomycetota</taxon>
        <taxon>Actinomycetes</taxon>
        <taxon>Micrococcales</taxon>
        <taxon>Microbacteriaceae</taxon>
        <taxon>Agromyces</taxon>
    </lineage>
</organism>
<sequence>MADAPAPELHVDAELVARLVETQYPELAGPVEFAANGWDNAMYRLDARHAAYAVRLPRRRIAAPLIEHEQRWLPVLAERLPVAVPAPVRSGRPAPELGFDAPWSIVPWFDGVNGATRTPADRAALAPALAAFIDALHLPAPADAPHNPFRGVPLAARDDSVRQRFAGGRLDAVLGDRAERLREVWEDALAAPVWSGTPTWLHGDLHPGNLVLEAFGALAAVIDFGDLTAGDPATDLATAWLSFDAAGRAAFVRDVERRRPVDAATWRRARGWAVVWGSSVVDTLDGAGPGPIARLGRHALEQVLVD</sequence>
<dbReference type="CDD" id="cd05155">
    <property type="entry name" value="APH_ChoK_like_1"/>
    <property type="match status" value="1"/>
</dbReference>
<dbReference type="PANTHER" id="PTHR21310:SF42">
    <property type="entry name" value="BIFUNCTIONAL AAC_APH"/>
    <property type="match status" value="1"/>
</dbReference>
<name>A0ABV5SKH7_9MICO</name>
<dbReference type="GO" id="GO:0016740">
    <property type="term" value="F:transferase activity"/>
    <property type="evidence" value="ECO:0007669"/>
    <property type="project" value="UniProtKB-KW"/>
</dbReference>
<dbReference type="InterPro" id="IPR051678">
    <property type="entry name" value="AGP_Transferase"/>
</dbReference>
<dbReference type="EC" id="2.7.-.-" evidence="2"/>
<dbReference type="SUPFAM" id="SSF56112">
    <property type="entry name" value="Protein kinase-like (PK-like)"/>
    <property type="match status" value="1"/>
</dbReference>
<dbReference type="Pfam" id="PF01636">
    <property type="entry name" value="APH"/>
    <property type="match status" value="1"/>
</dbReference>
<protein>
    <submittedName>
        <fullName evidence="2">Aminoglycoside phosphotransferase family protein</fullName>
        <ecNumber evidence="2">2.7.-.-</ecNumber>
    </submittedName>
</protein>
<feature type="domain" description="Aminoglycoside phosphotransferase" evidence="1">
    <location>
        <begin position="32"/>
        <end position="272"/>
    </location>
</feature>
<evidence type="ECO:0000259" key="1">
    <source>
        <dbReference type="Pfam" id="PF01636"/>
    </source>
</evidence>
<dbReference type="PANTHER" id="PTHR21310">
    <property type="entry name" value="AMINOGLYCOSIDE PHOSPHOTRANSFERASE-RELATED-RELATED"/>
    <property type="match status" value="1"/>
</dbReference>